<protein>
    <submittedName>
        <fullName evidence="6">ABC transporter substrate-binding protein</fullName>
    </submittedName>
</protein>
<dbReference type="SUPFAM" id="SSF53850">
    <property type="entry name" value="Periplasmic binding protein-like II"/>
    <property type="match status" value="1"/>
</dbReference>
<dbReference type="CDD" id="cd00995">
    <property type="entry name" value="PBP2_NikA_DppA_OppA_like"/>
    <property type="match status" value="1"/>
</dbReference>
<dbReference type="Gene3D" id="3.40.190.10">
    <property type="entry name" value="Periplasmic binding protein-like II"/>
    <property type="match status" value="1"/>
</dbReference>
<evidence type="ECO:0000256" key="1">
    <source>
        <dbReference type="ARBA" id="ARBA00005695"/>
    </source>
</evidence>
<reference evidence="6 7" key="1">
    <citation type="submission" date="2024-09" db="EMBL/GenBank/DDBJ databases">
        <authorList>
            <person name="Sun Q."/>
            <person name="Mori K."/>
        </authorList>
    </citation>
    <scope>NUCLEOTIDE SEQUENCE [LARGE SCALE GENOMIC DNA]</scope>
    <source>
        <strain evidence="6 7">TBRC 3947</strain>
    </source>
</reference>
<keyword evidence="3" id="KW-0732">Signal</keyword>
<evidence type="ECO:0000256" key="3">
    <source>
        <dbReference type="ARBA" id="ARBA00022729"/>
    </source>
</evidence>
<dbReference type="Gene3D" id="3.90.76.10">
    <property type="entry name" value="Dipeptide-binding Protein, Domain 1"/>
    <property type="match status" value="1"/>
</dbReference>
<feature type="domain" description="Solute-binding protein family 5" evidence="5">
    <location>
        <begin position="84"/>
        <end position="442"/>
    </location>
</feature>
<sequence>MPRTIAVAVAAVLVATACGSSDDGDTNSTDSARPQVGDPPKGSIVVRQYAGMRSSDPFSDSNTSSWQFYRQVFEGLVTVDARLQPKPLIAESWTVNDNATEFTFKIRDGLFFHNDQPITADDVKYSLEYFHANAEFDNELGDVKSVDVVDPLTVSIKLGEPKASLVDDLAAPISAVIVPKGSADGGAQATKPIGSGPYKVEVFEPEVRAVVVPFEKYKPIDAEPDGLAGRRQAMLERVEFQVVPEDGAAAAGLETGQFDVDIRVAPSEAERLDALPDVSVLKSDGSSWTVLSLNLASGAPIDNLKVRQAITYALDRQKFLDVTNFGYGRVTGGYVPPEVHWFVPGAHDYWPYDNDPEKAKQLLREAGYNNEPIELIAGGPAYQGSNAVVAEQQLKAVGLNVKVNKLEHATFLSRGVGGKYQMNSAGGAFMTTPDVFYIRYYCNASKRYGYCNPEYDRIYDEATGTVDQEKRKALFAQLEKMLKDDAVILPLYLSGTLYGANERVKGFEADTFDSVRLWNVWVTD</sequence>
<dbReference type="Pfam" id="PF00496">
    <property type="entry name" value="SBP_bac_5"/>
    <property type="match status" value="1"/>
</dbReference>
<keyword evidence="2" id="KW-0813">Transport</keyword>
<dbReference type="InterPro" id="IPR030678">
    <property type="entry name" value="Peptide/Ni-bd"/>
</dbReference>
<dbReference type="PANTHER" id="PTHR30290:SF9">
    <property type="entry name" value="OLIGOPEPTIDE-BINDING PROTEIN APPA"/>
    <property type="match status" value="1"/>
</dbReference>
<dbReference type="InterPro" id="IPR000914">
    <property type="entry name" value="SBP_5_dom"/>
</dbReference>
<dbReference type="PANTHER" id="PTHR30290">
    <property type="entry name" value="PERIPLASMIC BINDING COMPONENT OF ABC TRANSPORTER"/>
    <property type="match status" value="1"/>
</dbReference>
<evidence type="ECO:0000313" key="6">
    <source>
        <dbReference type="EMBL" id="MFC0527527.1"/>
    </source>
</evidence>
<gene>
    <name evidence="6" type="ORF">ACFFIA_07635</name>
</gene>
<feature type="compositionally biased region" description="Low complexity" evidence="4">
    <location>
        <begin position="19"/>
        <end position="31"/>
    </location>
</feature>
<comment type="caution">
    <text evidence="6">The sequence shown here is derived from an EMBL/GenBank/DDBJ whole genome shotgun (WGS) entry which is preliminary data.</text>
</comment>
<feature type="region of interest" description="Disordered" evidence="4">
    <location>
        <begin position="19"/>
        <end position="42"/>
    </location>
</feature>
<proteinExistence type="inferred from homology"/>
<evidence type="ECO:0000259" key="5">
    <source>
        <dbReference type="Pfam" id="PF00496"/>
    </source>
</evidence>
<comment type="similarity">
    <text evidence="1">Belongs to the bacterial solute-binding protein 5 family.</text>
</comment>
<dbReference type="RefSeq" id="WP_377247606.1">
    <property type="nucleotide sequence ID" value="NZ_JBHLUH010000009.1"/>
</dbReference>
<dbReference type="InterPro" id="IPR039424">
    <property type="entry name" value="SBP_5"/>
</dbReference>
<accession>A0ABV6LYL8</accession>
<evidence type="ECO:0000256" key="4">
    <source>
        <dbReference type="SAM" id="MobiDB-lite"/>
    </source>
</evidence>
<keyword evidence="7" id="KW-1185">Reference proteome</keyword>
<evidence type="ECO:0000256" key="2">
    <source>
        <dbReference type="ARBA" id="ARBA00022448"/>
    </source>
</evidence>
<dbReference type="PROSITE" id="PS51257">
    <property type="entry name" value="PROKAR_LIPOPROTEIN"/>
    <property type="match status" value="1"/>
</dbReference>
<dbReference type="PIRSF" id="PIRSF002741">
    <property type="entry name" value="MppA"/>
    <property type="match status" value="1"/>
</dbReference>
<name>A0ABV6LYL8_9ACTN</name>
<dbReference type="EMBL" id="JBHLUH010000009">
    <property type="protein sequence ID" value="MFC0527527.1"/>
    <property type="molecule type" value="Genomic_DNA"/>
</dbReference>
<organism evidence="6 7">
    <name type="scientific">Phytohabitans kaempferiae</name>
    <dbReference type="NCBI Taxonomy" id="1620943"/>
    <lineage>
        <taxon>Bacteria</taxon>
        <taxon>Bacillati</taxon>
        <taxon>Actinomycetota</taxon>
        <taxon>Actinomycetes</taxon>
        <taxon>Micromonosporales</taxon>
        <taxon>Micromonosporaceae</taxon>
    </lineage>
</organism>
<evidence type="ECO:0000313" key="7">
    <source>
        <dbReference type="Proteomes" id="UP001589867"/>
    </source>
</evidence>
<dbReference type="Proteomes" id="UP001589867">
    <property type="component" value="Unassembled WGS sequence"/>
</dbReference>
<dbReference type="Gene3D" id="3.10.105.10">
    <property type="entry name" value="Dipeptide-binding Protein, Domain 3"/>
    <property type="match status" value="1"/>
</dbReference>